<dbReference type="SUPFAM" id="SSF89550">
    <property type="entry name" value="PHP domain-like"/>
    <property type="match status" value="1"/>
</dbReference>
<evidence type="ECO:0000256" key="8">
    <source>
        <dbReference type="RuleBase" id="RU366003"/>
    </source>
</evidence>
<dbReference type="NCBIfam" id="NF005596">
    <property type="entry name" value="PRK07328.1"/>
    <property type="match status" value="1"/>
</dbReference>
<dbReference type="Pfam" id="PF02811">
    <property type="entry name" value="PHP"/>
    <property type="match status" value="1"/>
</dbReference>
<dbReference type="CDD" id="cd12110">
    <property type="entry name" value="PHP_HisPPase_Hisj_like"/>
    <property type="match status" value="1"/>
</dbReference>
<dbReference type="InterPro" id="IPR004013">
    <property type="entry name" value="PHP_dom"/>
</dbReference>
<name>A0A1M6QVI1_9FIRM</name>
<evidence type="ECO:0000313" key="10">
    <source>
        <dbReference type="EMBL" id="SHK24269.1"/>
    </source>
</evidence>
<dbReference type="UniPathway" id="UPA00031">
    <property type="reaction ID" value="UER00013"/>
</dbReference>
<evidence type="ECO:0000259" key="9">
    <source>
        <dbReference type="Pfam" id="PF02811"/>
    </source>
</evidence>
<dbReference type="STRING" id="1121421.SAMN02745123_01234"/>
<evidence type="ECO:0000313" key="11">
    <source>
        <dbReference type="Proteomes" id="UP000183997"/>
    </source>
</evidence>
<dbReference type="GO" id="GO:0004401">
    <property type="term" value="F:histidinol-phosphatase activity"/>
    <property type="evidence" value="ECO:0007669"/>
    <property type="project" value="UniProtKB-UniRule"/>
</dbReference>
<reference evidence="11" key="1">
    <citation type="submission" date="2016-11" db="EMBL/GenBank/DDBJ databases">
        <authorList>
            <person name="Varghese N."/>
            <person name="Submissions S."/>
        </authorList>
    </citation>
    <scope>NUCLEOTIDE SEQUENCE [LARGE SCALE GENOMIC DNA]</scope>
    <source>
        <strain evidence="11">DSM 10349</strain>
    </source>
</reference>
<dbReference type="OrthoDB" id="9775255at2"/>
<comment type="pathway">
    <text evidence="1 8">Amino-acid biosynthesis; L-histidine biosynthesis; L-histidine from 5-phospho-alpha-D-ribose 1-diphosphate: step 8/9.</text>
</comment>
<protein>
    <recommendedName>
        <fullName evidence="3 8">Histidinol-phosphatase</fullName>
        <shortName evidence="8">HolPase</shortName>
        <ecNumber evidence="3 8">3.1.3.15</ecNumber>
    </recommendedName>
</protein>
<dbReference type="InterPro" id="IPR016195">
    <property type="entry name" value="Pol/histidinol_Pase-like"/>
</dbReference>
<evidence type="ECO:0000256" key="7">
    <source>
        <dbReference type="ARBA" id="ARBA00049158"/>
    </source>
</evidence>
<keyword evidence="6 8" id="KW-0368">Histidine biosynthesis</keyword>
<dbReference type="GO" id="GO:0000105">
    <property type="term" value="P:L-histidine biosynthetic process"/>
    <property type="evidence" value="ECO:0007669"/>
    <property type="project" value="UniProtKB-UniRule"/>
</dbReference>
<dbReference type="Proteomes" id="UP000183997">
    <property type="component" value="Unassembled WGS sequence"/>
</dbReference>
<evidence type="ECO:0000256" key="2">
    <source>
        <dbReference type="ARBA" id="ARBA00009152"/>
    </source>
</evidence>
<sequence length="267" mass="30443">MLVDYHIHTFRSGHGVGTVKEYVEAARKKGMTELGFSEHLPLYWLPESRRNSELAMPFSDLPLYINEVQQAQQDNPDLAIKLGVEADYIPGYEEELKKILLSLPLDHVLGSVHFFGEWAFDDPSLIEEYNHRDIDELYHSYFKLLQQSAATGLFDIISHPDLIKKFGFKPSSPITGLYQETVKVFQEHNVCIDVNAAGWRYPCAELYPAPEFLRLCLEYGVPVTLGSDAHKPELVGEGLCRAAELLKEIGFRQVAVFKKRKRSMVEL</sequence>
<evidence type="ECO:0000256" key="4">
    <source>
        <dbReference type="ARBA" id="ARBA00022605"/>
    </source>
</evidence>
<evidence type="ECO:0000256" key="1">
    <source>
        <dbReference type="ARBA" id="ARBA00004970"/>
    </source>
</evidence>
<dbReference type="GO" id="GO:0005737">
    <property type="term" value="C:cytoplasm"/>
    <property type="evidence" value="ECO:0007669"/>
    <property type="project" value="TreeGrafter"/>
</dbReference>
<dbReference type="PANTHER" id="PTHR21039:SF0">
    <property type="entry name" value="HISTIDINOL-PHOSPHATASE"/>
    <property type="match status" value="1"/>
</dbReference>
<keyword evidence="11" id="KW-1185">Reference proteome</keyword>
<comment type="similarity">
    <text evidence="2 8">Belongs to the PHP hydrolase family. HisK subfamily.</text>
</comment>
<dbReference type="PANTHER" id="PTHR21039">
    <property type="entry name" value="HISTIDINOL PHOSPHATASE-RELATED"/>
    <property type="match status" value="1"/>
</dbReference>
<gene>
    <name evidence="10" type="ORF">SAMN02745123_01234</name>
</gene>
<comment type="catalytic activity">
    <reaction evidence="7 8">
        <text>L-histidinol phosphate + H2O = L-histidinol + phosphate</text>
        <dbReference type="Rhea" id="RHEA:14465"/>
        <dbReference type="ChEBI" id="CHEBI:15377"/>
        <dbReference type="ChEBI" id="CHEBI:43474"/>
        <dbReference type="ChEBI" id="CHEBI:57699"/>
        <dbReference type="ChEBI" id="CHEBI:57980"/>
        <dbReference type="EC" id="3.1.3.15"/>
    </reaction>
</comment>
<accession>A0A1M6QVI1</accession>
<dbReference type="InterPro" id="IPR010140">
    <property type="entry name" value="Histidinol_P_phosphatase_HisJ"/>
</dbReference>
<dbReference type="EMBL" id="FRAR01000009">
    <property type="protein sequence ID" value="SHK24269.1"/>
    <property type="molecule type" value="Genomic_DNA"/>
</dbReference>
<organism evidence="10 11">
    <name type="scientific">Desulforamulus aeronauticus DSM 10349</name>
    <dbReference type="NCBI Taxonomy" id="1121421"/>
    <lineage>
        <taxon>Bacteria</taxon>
        <taxon>Bacillati</taxon>
        <taxon>Bacillota</taxon>
        <taxon>Clostridia</taxon>
        <taxon>Eubacteriales</taxon>
        <taxon>Peptococcaceae</taxon>
        <taxon>Desulforamulus</taxon>
    </lineage>
</organism>
<feature type="domain" description="PHP" evidence="9">
    <location>
        <begin position="4"/>
        <end position="196"/>
    </location>
</feature>
<evidence type="ECO:0000256" key="6">
    <source>
        <dbReference type="ARBA" id="ARBA00023102"/>
    </source>
</evidence>
<dbReference type="NCBIfam" id="TIGR01856">
    <property type="entry name" value="hisJ_fam"/>
    <property type="match status" value="1"/>
</dbReference>
<keyword evidence="4 8" id="KW-0028">Amino-acid biosynthesis</keyword>
<dbReference type="Gene3D" id="3.20.20.140">
    <property type="entry name" value="Metal-dependent hydrolases"/>
    <property type="match status" value="1"/>
</dbReference>
<proteinExistence type="inferred from homology"/>
<evidence type="ECO:0000256" key="3">
    <source>
        <dbReference type="ARBA" id="ARBA00013085"/>
    </source>
</evidence>
<evidence type="ECO:0000256" key="5">
    <source>
        <dbReference type="ARBA" id="ARBA00022801"/>
    </source>
</evidence>
<dbReference type="AlphaFoldDB" id="A0A1M6QVI1"/>
<dbReference type="RefSeq" id="WP_072911884.1">
    <property type="nucleotide sequence ID" value="NZ_FRAR01000009.1"/>
</dbReference>
<dbReference type="EC" id="3.1.3.15" evidence="3 8"/>
<keyword evidence="5 8" id="KW-0378">Hydrolase</keyword>